<dbReference type="AlphaFoldDB" id="A0A0C2CAC6"/>
<name>A0A0C2CAC6_9BILA</name>
<gene>
    <name evidence="1" type="ORF">ANCDUO_23161</name>
</gene>
<reference evidence="1 2" key="1">
    <citation type="submission" date="2013-12" db="EMBL/GenBank/DDBJ databases">
        <title>Draft genome of the parsitic nematode Ancylostoma duodenale.</title>
        <authorList>
            <person name="Mitreva M."/>
        </authorList>
    </citation>
    <scope>NUCLEOTIDE SEQUENCE [LARGE SCALE GENOMIC DNA]</scope>
    <source>
        <strain evidence="1 2">Zhejiang</strain>
    </source>
</reference>
<dbReference type="InterPro" id="IPR002603">
    <property type="entry name" value="ET_repeat"/>
</dbReference>
<keyword evidence="2" id="KW-1185">Reference proteome</keyword>
<accession>A0A0C2CAC6</accession>
<organism evidence="1 2">
    <name type="scientific">Ancylostoma duodenale</name>
    <dbReference type="NCBI Taxonomy" id="51022"/>
    <lineage>
        <taxon>Eukaryota</taxon>
        <taxon>Metazoa</taxon>
        <taxon>Ecdysozoa</taxon>
        <taxon>Nematoda</taxon>
        <taxon>Chromadorea</taxon>
        <taxon>Rhabditida</taxon>
        <taxon>Rhabditina</taxon>
        <taxon>Rhabditomorpha</taxon>
        <taxon>Strongyloidea</taxon>
        <taxon>Ancylostomatidae</taxon>
        <taxon>Ancylostomatinae</taxon>
        <taxon>Ancylostoma</taxon>
    </lineage>
</organism>
<dbReference type="EMBL" id="KN768513">
    <property type="protein sequence ID" value="KIH46782.1"/>
    <property type="molecule type" value="Genomic_DNA"/>
</dbReference>
<dbReference type="OrthoDB" id="5803891at2759"/>
<protein>
    <submittedName>
        <fullName evidence="1">ET module</fullName>
    </submittedName>
</protein>
<dbReference type="Proteomes" id="UP000054047">
    <property type="component" value="Unassembled WGS sequence"/>
</dbReference>
<sequence length="88" mass="9290">MINTTTAMAPMSAEIFTCHPSSVCNALGMINSCATVQAGVTGCCCSYDACFDPTRFPSKYPGNPLKCYVGYQSTYNGGITVGTKVKLK</sequence>
<dbReference type="Pfam" id="PF01684">
    <property type="entry name" value="ET"/>
    <property type="match status" value="1"/>
</dbReference>
<evidence type="ECO:0000313" key="1">
    <source>
        <dbReference type="EMBL" id="KIH46782.1"/>
    </source>
</evidence>
<evidence type="ECO:0000313" key="2">
    <source>
        <dbReference type="Proteomes" id="UP000054047"/>
    </source>
</evidence>
<proteinExistence type="predicted"/>